<dbReference type="InterPro" id="IPR036930">
    <property type="entry name" value="WGR_dom_sf"/>
</dbReference>
<dbReference type="PROSITE" id="PS51977">
    <property type="entry name" value="WGR"/>
    <property type="match status" value="1"/>
</dbReference>
<reference evidence="3" key="1">
    <citation type="submission" date="2022-08" db="EMBL/GenBank/DDBJ databases">
        <authorList>
            <person name="Tistechok S."/>
            <person name="Samborskyy M."/>
            <person name="Roman I."/>
        </authorList>
    </citation>
    <scope>NUCLEOTIDE SEQUENCE</scope>
    <source>
        <strain evidence="3">DSM 103496</strain>
    </source>
</reference>
<dbReference type="InterPro" id="IPR008893">
    <property type="entry name" value="WGR_domain"/>
</dbReference>
<evidence type="ECO:0000259" key="2">
    <source>
        <dbReference type="PROSITE" id="PS51977"/>
    </source>
</evidence>
<dbReference type="SMART" id="SM00773">
    <property type="entry name" value="WGR"/>
    <property type="match status" value="1"/>
</dbReference>
<feature type="compositionally biased region" description="Basic and acidic residues" evidence="1">
    <location>
        <begin position="173"/>
        <end position="185"/>
    </location>
</feature>
<accession>A0A9X2VJM0</accession>
<dbReference type="CDD" id="cd07996">
    <property type="entry name" value="WGR_MMR_like"/>
    <property type="match status" value="1"/>
</dbReference>
<name>A0A9X2VJM0_9PSEU</name>
<dbReference type="RefSeq" id="WP_259623231.1">
    <property type="nucleotide sequence ID" value="NZ_JANYMP010000005.1"/>
</dbReference>
<evidence type="ECO:0000256" key="1">
    <source>
        <dbReference type="SAM" id="MobiDB-lite"/>
    </source>
</evidence>
<dbReference type="SUPFAM" id="SSF142921">
    <property type="entry name" value="WGR domain-like"/>
    <property type="match status" value="1"/>
</dbReference>
<feature type="domain" description="WGR" evidence="2">
    <location>
        <begin position="1"/>
        <end position="79"/>
    </location>
</feature>
<comment type="caution">
    <text evidence="3">The sequence shown here is derived from an EMBL/GenBank/DDBJ whole genome shotgun (WGS) entry which is preliminary data.</text>
</comment>
<dbReference type="AlphaFoldDB" id="A0A9X2VJM0"/>
<protein>
    <submittedName>
        <fullName evidence="3">DUF4132 domain-containing protein</fullName>
    </submittedName>
</protein>
<gene>
    <name evidence="3" type="ORF">NZH93_12705</name>
</gene>
<feature type="region of interest" description="Disordered" evidence="1">
    <location>
        <begin position="75"/>
        <end position="186"/>
    </location>
</feature>
<dbReference type="InterPro" id="IPR049809">
    <property type="entry name" value="YehF/YfeS-like_WGR"/>
</dbReference>
<feature type="compositionally biased region" description="Low complexity" evidence="1">
    <location>
        <begin position="90"/>
        <end position="108"/>
    </location>
</feature>
<dbReference type="Pfam" id="PF13569">
    <property type="entry name" value="DUF4132"/>
    <property type="match status" value="1"/>
</dbReference>
<feature type="compositionally biased region" description="Low complexity" evidence="1">
    <location>
        <begin position="131"/>
        <end position="154"/>
    </location>
</feature>
<dbReference type="EMBL" id="JANYMP010000005">
    <property type="protein sequence ID" value="MCS7477717.1"/>
    <property type="molecule type" value="Genomic_DNA"/>
</dbReference>
<evidence type="ECO:0000313" key="4">
    <source>
        <dbReference type="Proteomes" id="UP001141259"/>
    </source>
</evidence>
<dbReference type="Proteomes" id="UP001141259">
    <property type="component" value="Unassembled WGS sequence"/>
</dbReference>
<evidence type="ECO:0000313" key="3">
    <source>
        <dbReference type="EMBL" id="MCS7477717.1"/>
    </source>
</evidence>
<organism evidence="3 4">
    <name type="scientific">Umezawaea endophytica</name>
    <dbReference type="NCBI Taxonomy" id="1654476"/>
    <lineage>
        <taxon>Bacteria</taxon>
        <taxon>Bacillati</taxon>
        <taxon>Actinomycetota</taxon>
        <taxon>Actinomycetes</taxon>
        <taxon>Pseudonocardiales</taxon>
        <taxon>Pseudonocardiaceae</taxon>
        <taxon>Umezawaea</taxon>
    </lineage>
</organism>
<dbReference type="Pfam" id="PF05406">
    <property type="entry name" value="WGR"/>
    <property type="match status" value="1"/>
</dbReference>
<sequence>MRRLEYIGGSSEKFWEASCEDAAVTVRWGRLGTAGQTKRKEFASAAAARSFLDAQAAAKLRKGYSEVGEAAAVKSPAAPAAEGPPEDEGPAALAAEGPPEVEGPATPAVDGPPEHEGPVVDGGRSEGGTTAVSSSEAESPAAAVSSSEGVSPAVDPADEDVFTPGTQVRSAYPRRDQGRVKRKADPAAVGTTAALVERHSPRFTPLIDGGDQEMREAVARYLAGAADPLGAAAAVVALAAVLDYRERRGLGLVASDWVQQHGVAFAAAATVLAADVVAEAKSKVLRRAQPRDFLRWGSAVEEMRGEVRRALAAAADDEYAAAVAEVVALDIGHIGTCVAAFLLPTETALVDRAVAEAENAVDAVTRACLLAALSTPEQLAAVSEGSVRRVAERDGRVVPTLLRALGPSAAAAFADWLEDADADLTRRLLAGLVEMPTDDAFTRLLVRVEAPQVRPALQEAMRRYPRRAARLLAAAAVADQPWSPAAADLLRSHLVAVPALLDGLAPAEREVASTLLAGVERLPDASAESLPEVLRVPPWTRPKPAPPVVVPGLPIPVAARIAWLPDEERAAAAERDANLLYHRRTTDWAAEVARRGIVAYPTFLHAPLELVEPLIAAYRPTSTWRVESWGAALLERFGLAALPALLNLGTAADALRVLRPVLDERVARTMVAALDKKSVRSQAVAWLTRHGADALPFLLPTALGALGRERTAAEGAVRLVAAEIGEAAVVAAASALGAEAVRAVSVVLATDPLSLLPKKLPVPGGWVAVATLPQIRLRDERVALPTGAVGDLLTMLALSRPGEPYGGVAPVVEACDPASVAEFGWALFEQWRAAGMPSKDGWALTALGVLGDDGTVRALAPVIRAWPGEGGHVRAVTGLDVLADIGTDVALMHLDGIARKVKFAGLREKAREKIEHVAAKLGLSPERLADRLVPDLGLSRAGSAVLDYGPRRFVVGFDERLRPFVSDEDGTPRKSLPKPGAKDDEGLATAAYQRFTDLKKDVRTLAADQITRLERAMVSGRTWTGEEFTEFLAGHPLLVHLVRRLVWVTQSESGAVTGSFRVAEDSSLSTVDDDVFVLPEDAVVAVAHPLRLGESVEAWSGVFADYEILQPFPQLGRPVHALTEAERAGTRLSRFEGVVLPTTRVLLLVRLGWERGAPMDGGVEPGLYKRLPGGQHAIVELDPGLVVGDLDALGDQTLRRVFVDRDTVGHRWHNTPADTTLGALDAVSASELLADLAELTEVAGS</sequence>
<proteinExistence type="predicted"/>
<keyword evidence="4" id="KW-1185">Reference proteome</keyword>
<dbReference type="Gene3D" id="2.20.140.10">
    <property type="entry name" value="WGR domain"/>
    <property type="match status" value="1"/>
</dbReference>
<dbReference type="InterPro" id="IPR025406">
    <property type="entry name" value="DUF4132"/>
</dbReference>